<feature type="region of interest" description="Disordered" evidence="1">
    <location>
        <begin position="1"/>
        <end position="72"/>
    </location>
</feature>
<feature type="compositionally biased region" description="Basic residues" evidence="1">
    <location>
        <begin position="47"/>
        <end position="59"/>
    </location>
</feature>
<proteinExistence type="predicted"/>
<organism evidence="2">
    <name type="scientific">Salmonella enterica subsp. enterica serovar Karamoja</name>
    <dbReference type="NCBI Taxonomy" id="2500153"/>
    <lineage>
        <taxon>Bacteria</taxon>
        <taxon>Pseudomonadati</taxon>
        <taxon>Pseudomonadota</taxon>
        <taxon>Gammaproteobacteria</taxon>
        <taxon>Enterobacterales</taxon>
        <taxon>Enterobacteriaceae</taxon>
        <taxon>Salmonella</taxon>
    </lineage>
</organism>
<evidence type="ECO:0000256" key="1">
    <source>
        <dbReference type="SAM" id="MobiDB-lite"/>
    </source>
</evidence>
<name>A0A3Q9MLJ1_SALET</name>
<evidence type="ECO:0000313" key="2">
    <source>
        <dbReference type="EMBL" id="AZT39616.1"/>
    </source>
</evidence>
<dbReference type="EMBL" id="CP034710">
    <property type="protein sequence ID" value="AZT39616.1"/>
    <property type="molecule type" value="Genomic_DNA"/>
</dbReference>
<keyword evidence="2" id="KW-0614">Plasmid</keyword>
<reference evidence="2" key="1">
    <citation type="submission" date="2018-12" db="EMBL/GenBank/DDBJ databases">
        <title>Complete genome sequences of twenty non-typhoidal Salmonella isolates from Rwanda.</title>
        <authorList>
            <person name="Byukusenge M."/>
            <person name="Li L."/>
            <person name="Subhashinie K."/>
            <person name="Nzayirambaho M."/>
            <person name="Kuchipudi S.V."/>
            <person name="Jayarao B.M."/>
        </authorList>
    </citation>
    <scope>NUCLEOTIDE SEQUENCE</scope>
    <source>
        <strain evidence="2">RSE21</strain>
        <strain evidence="3">RSE40</strain>
        <plasmid evidence="2">pRSE21</plasmid>
        <plasmid evidence="3">pRSE40</plasmid>
    </source>
</reference>
<dbReference type="EMBL" id="CP034699">
    <property type="protein sequence ID" value="AZT44301.1"/>
    <property type="molecule type" value="Genomic_DNA"/>
</dbReference>
<geneLocation type="plasmid" evidence="3">
    <name>pRSE40</name>
</geneLocation>
<geneLocation type="plasmid" evidence="2">
    <name>pRSE21</name>
</geneLocation>
<dbReference type="AlphaFoldDB" id="A0A3Q9MLJ1"/>
<evidence type="ECO:0000313" key="3">
    <source>
        <dbReference type="EMBL" id="AZT44301.1"/>
    </source>
</evidence>
<protein>
    <submittedName>
        <fullName evidence="2">Uncharacterized protein</fullName>
    </submittedName>
</protein>
<feature type="compositionally biased region" description="Gly residues" evidence="1">
    <location>
        <begin position="63"/>
        <end position="72"/>
    </location>
</feature>
<accession>A0A3Q9MLJ1</accession>
<sequence length="72" mass="8011">MGWKPAAPEGPGRDSFAGSVRSMTAPVPAREVARRQPDQSGNTRSRMNNRSRYRQRNRKQNPTGGGENTLTR</sequence>
<gene>
    <name evidence="3" type="ORF">EL007_23860</name>
    <name evidence="2" type="ORF">ELZ88_23985</name>
</gene>